<dbReference type="InterPro" id="IPR029787">
    <property type="entry name" value="Nucleotide_cyclase"/>
</dbReference>
<dbReference type="InterPro" id="IPR035919">
    <property type="entry name" value="EAL_sf"/>
</dbReference>
<dbReference type="InterPro" id="IPR000700">
    <property type="entry name" value="PAS-assoc_C"/>
</dbReference>
<dbReference type="PROSITE" id="PS50112">
    <property type="entry name" value="PAS"/>
    <property type="match status" value="1"/>
</dbReference>
<sequence>MLKGLQIALRNFIRHQPILILSVVVLSAAMVFVMDQVLTRGEQRALDEQSTTNAALIYAMEDSISRSLQAISGSLRSMASAPLQNPRDNQIIIEQMLMSLPQLREINILPLYSSRECLPTDRQLSPTDVVILPPRHGRYWGDDAPLAATSYWPACVPFFVNEKVVGFVVGSINLNYYRDLLHSVAPGEREVSLYLATGQTILGVDEQLPDTIAKQLSEQVWGSYRGSDDRGSFIESYRASSMLPLVVTLKSYDSIALADWLKDARMLRWIFALMIGLVLLMVTVFAILKHKREEVQGSNHLLSEAVRNSANAIIITDPKGKIQWVNDAFTRLTGYSIKQVKGKTPRLLNSGHHDKAFFQELWSTISVGHNWRGELVNRHKLGHLISVEQTITPIRDSHGEIEYFIAVHEDITARKEAEKQAMFLAQHDDLTGLANRRFFENQLNERLRQFSSGRIGLMFIDLDRFKEINDTLGHDAGDVLLKRTAKKLAKVVPDEAYLARLGGDEFALFVHPLSHDSVMSTLAKSVVSILAKPFEYKNTKFSVSCSVGVAVANMGEIDASSLLRQADMAMYRAKHSGKNTYRYFDESMDQRMRYRVALQQELDVAIREHRGLSLRYQPQVDAYSHAIIGAEALLRWQNDHGAWVSPADFIPIAEESGQIIELGRWIIRQVLLQLKDWRKAGLDFGKVAINVSSVQLSSSFVADDLLEMMAELELPTHCVAVEFTETALMVNSSILAHNLARLRESNITIAIDDFGTGYCSLSYLKELDAHYLKVDRSFVDGIGISDSDECIVSATIAMAKGLGMKVVAEGVETQQQTEFLAKQDCDAIQGYFFGKPMTAEEFAEKLSQRALQATL</sequence>
<dbReference type="NCBIfam" id="TIGR00229">
    <property type="entry name" value="sensory_box"/>
    <property type="match status" value="1"/>
</dbReference>
<dbReference type="InterPro" id="IPR035965">
    <property type="entry name" value="PAS-like_dom_sf"/>
</dbReference>
<organism evidence="6 7">
    <name type="scientific">Maribrevibacterium harenarium</name>
    <dbReference type="NCBI Taxonomy" id="2589817"/>
    <lineage>
        <taxon>Bacteria</taxon>
        <taxon>Pseudomonadati</taxon>
        <taxon>Pseudomonadota</taxon>
        <taxon>Gammaproteobacteria</taxon>
        <taxon>Oceanospirillales</taxon>
        <taxon>Oceanospirillaceae</taxon>
        <taxon>Maribrevibacterium</taxon>
    </lineage>
</organism>
<dbReference type="Pfam" id="PF00989">
    <property type="entry name" value="PAS"/>
    <property type="match status" value="1"/>
</dbReference>
<dbReference type="InterPro" id="IPR000160">
    <property type="entry name" value="GGDEF_dom"/>
</dbReference>
<keyword evidence="1" id="KW-0812">Transmembrane</keyword>
<dbReference type="EMBL" id="VFRR01000007">
    <property type="protein sequence ID" value="TPE54146.1"/>
    <property type="molecule type" value="Genomic_DNA"/>
</dbReference>
<dbReference type="NCBIfam" id="TIGR00254">
    <property type="entry name" value="GGDEF"/>
    <property type="match status" value="1"/>
</dbReference>
<dbReference type="PROSITE" id="PS50883">
    <property type="entry name" value="EAL"/>
    <property type="match status" value="1"/>
</dbReference>
<feature type="transmembrane region" description="Helical" evidence="1">
    <location>
        <begin position="269"/>
        <end position="288"/>
    </location>
</feature>
<protein>
    <submittedName>
        <fullName evidence="6">EAL domain-containing protein</fullName>
    </submittedName>
</protein>
<dbReference type="Pfam" id="PF00990">
    <property type="entry name" value="GGDEF"/>
    <property type="match status" value="1"/>
</dbReference>
<dbReference type="InterPro" id="IPR052155">
    <property type="entry name" value="Biofilm_reg_signaling"/>
</dbReference>
<dbReference type="OrthoDB" id="8416215at2"/>
<keyword evidence="1" id="KW-0472">Membrane</keyword>
<dbReference type="CDD" id="cd00130">
    <property type="entry name" value="PAS"/>
    <property type="match status" value="1"/>
</dbReference>
<dbReference type="AlphaFoldDB" id="A0A501X1G9"/>
<feature type="transmembrane region" description="Helical" evidence="1">
    <location>
        <begin position="12"/>
        <end position="34"/>
    </location>
</feature>
<proteinExistence type="predicted"/>
<dbReference type="SMART" id="SM00267">
    <property type="entry name" value="GGDEF"/>
    <property type="match status" value="1"/>
</dbReference>
<evidence type="ECO:0000256" key="1">
    <source>
        <dbReference type="SAM" id="Phobius"/>
    </source>
</evidence>
<dbReference type="Proteomes" id="UP000315901">
    <property type="component" value="Unassembled WGS sequence"/>
</dbReference>
<reference evidence="6 7" key="1">
    <citation type="submission" date="2019-06" db="EMBL/GenBank/DDBJ databases">
        <title>A novel bacterium of genus Marinomonas, isolated from coastal sand.</title>
        <authorList>
            <person name="Huang H."/>
            <person name="Mo K."/>
            <person name="Hu Y."/>
        </authorList>
    </citation>
    <scope>NUCLEOTIDE SEQUENCE [LARGE SCALE GENOMIC DNA]</scope>
    <source>
        <strain evidence="6 7">HB171799</strain>
    </source>
</reference>
<dbReference type="InterPro" id="IPR043128">
    <property type="entry name" value="Rev_trsase/Diguanyl_cyclase"/>
</dbReference>
<dbReference type="PANTHER" id="PTHR44757:SF2">
    <property type="entry name" value="BIOFILM ARCHITECTURE MAINTENANCE PROTEIN MBAA"/>
    <property type="match status" value="1"/>
</dbReference>
<evidence type="ECO:0000259" key="3">
    <source>
        <dbReference type="PROSITE" id="PS50113"/>
    </source>
</evidence>
<feature type="domain" description="GGDEF" evidence="5">
    <location>
        <begin position="453"/>
        <end position="586"/>
    </location>
</feature>
<dbReference type="GO" id="GO:0006355">
    <property type="term" value="P:regulation of DNA-templated transcription"/>
    <property type="evidence" value="ECO:0007669"/>
    <property type="project" value="InterPro"/>
</dbReference>
<feature type="domain" description="PAS" evidence="2">
    <location>
        <begin position="298"/>
        <end position="344"/>
    </location>
</feature>
<keyword evidence="7" id="KW-1185">Reference proteome</keyword>
<evidence type="ECO:0000313" key="7">
    <source>
        <dbReference type="Proteomes" id="UP000315901"/>
    </source>
</evidence>
<dbReference type="CDD" id="cd01949">
    <property type="entry name" value="GGDEF"/>
    <property type="match status" value="1"/>
</dbReference>
<dbReference type="InterPro" id="IPR000014">
    <property type="entry name" value="PAS"/>
</dbReference>
<dbReference type="Gene3D" id="3.30.450.20">
    <property type="entry name" value="PAS domain"/>
    <property type="match status" value="1"/>
</dbReference>
<dbReference type="Gene3D" id="3.20.20.450">
    <property type="entry name" value="EAL domain"/>
    <property type="match status" value="1"/>
</dbReference>
<dbReference type="InterPro" id="IPR013767">
    <property type="entry name" value="PAS_fold"/>
</dbReference>
<dbReference type="Pfam" id="PF00563">
    <property type="entry name" value="EAL"/>
    <property type="match status" value="1"/>
</dbReference>
<dbReference type="PROSITE" id="PS50887">
    <property type="entry name" value="GGDEF"/>
    <property type="match status" value="1"/>
</dbReference>
<dbReference type="InterPro" id="IPR001633">
    <property type="entry name" value="EAL_dom"/>
</dbReference>
<evidence type="ECO:0000259" key="5">
    <source>
        <dbReference type="PROSITE" id="PS50887"/>
    </source>
</evidence>
<feature type="domain" description="EAL" evidence="4">
    <location>
        <begin position="595"/>
        <end position="850"/>
    </location>
</feature>
<dbReference type="SMART" id="SM00052">
    <property type="entry name" value="EAL"/>
    <property type="match status" value="1"/>
</dbReference>
<dbReference type="RefSeq" id="WP_140587803.1">
    <property type="nucleotide sequence ID" value="NZ_VFRR01000007.1"/>
</dbReference>
<feature type="domain" description="PAC" evidence="3">
    <location>
        <begin position="369"/>
        <end position="423"/>
    </location>
</feature>
<keyword evidence="1" id="KW-1133">Transmembrane helix</keyword>
<accession>A0A501X1G9</accession>
<dbReference type="CDD" id="cd01948">
    <property type="entry name" value="EAL"/>
    <property type="match status" value="1"/>
</dbReference>
<comment type="caution">
    <text evidence="6">The sequence shown here is derived from an EMBL/GenBank/DDBJ whole genome shotgun (WGS) entry which is preliminary data.</text>
</comment>
<name>A0A501X1G9_9GAMM</name>
<dbReference type="PANTHER" id="PTHR44757">
    <property type="entry name" value="DIGUANYLATE CYCLASE DGCP"/>
    <property type="match status" value="1"/>
</dbReference>
<dbReference type="SUPFAM" id="SSF55073">
    <property type="entry name" value="Nucleotide cyclase"/>
    <property type="match status" value="1"/>
</dbReference>
<dbReference type="PROSITE" id="PS50113">
    <property type="entry name" value="PAC"/>
    <property type="match status" value="1"/>
</dbReference>
<dbReference type="SMART" id="SM00091">
    <property type="entry name" value="PAS"/>
    <property type="match status" value="1"/>
</dbReference>
<evidence type="ECO:0000313" key="6">
    <source>
        <dbReference type="EMBL" id="TPE54146.1"/>
    </source>
</evidence>
<dbReference type="SUPFAM" id="SSF141868">
    <property type="entry name" value="EAL domain-like"/>
    <property type="match status" value="1"/>
</dbReference>
<dbReference type="Gene3D" id="3.30.70.270">
    <property type="match status" value="1"/>
</dbReference>
<dbReference type="SUPFAM" id="SSF55785">
    <property type="entry name" value="PYP-like sensor domain (PAS domain)"/>
    <property type="match status" value="1"/>
</dbReference>
<dbReference type="InterPro" id="IPR001610">
    <property type="entry name" value="PAC"/>
</dbReference>
<evidence type="ECO:0000259" key="2">
    <source>
        <dbReference type="PROSITE" id="PS50112"/>
    </source>
</evidence>
<gene>
    <name evidence="6" type="ORF">FJM67_05905</name>
</gene>
<evidence type="ECO:0000259" key="4">
    <source>
        <dbReference type="PROSITE" id="PS50883"/>
    </source>
</evidence>
<dbReference type="SMART" id="SM00086">
    <property type="entry name" value="PAC"/>
    <property type="match status" value="1"/>
</dbReference>